<proteinExistence type="predicted"/>
<evidence type="ECO:0000313" key="3">
    <source>
        <dbReference type="EMBL" id="CAB4698785.1"/>
    </source>
</evidence>
<evidence type="ECO:0000256" key="1">
    <source>
        <dbReference type="SAM" id="MobiDB-lite"/>
    </source>
</evidence>
<name>A0A6J6KVK2_9ZZZZ</name>
<dbReference type="EMBL" id="CAEZWN010000024">
    <property type="protein sequence ID" value="CAB4651979.1"/>
    <property type="molecule type" value="Genomic_DNA"/>
</dbReference>
<accession>A0A6J6KVK2</accession>
<feature type="region of interest" description="Disordered" evidence="1">
    <location>
        <begin position="86"/>
        <end position="159"/>
    </location>
</feature>
<feature type="compositionally biased region" description="Low complexity" evidence="1">
    <location>
        <begin position="99"/>
        <end position="137"/>
    </location>
</feature>
<dbReference type="EMBL" id="CAEZXU010000043">
    <property type="protein sequence ID" value="CAB4698785.1"/>
    <property type="molecule type" value="Genomic_DNA"/>
</dbReference>
<dbReference type="PANTHER" id="PTHR24637">
    <property type="entry name" value="COLLAGEN"/>
    <property type="match status" value="1"/>
</dbReference>
<dbReference type="PANTHER" id="PTHR24637:SF421">
    <property type="entry name" value="CUTICLE COLLAGEN DPY-2"/>
    <property type="match status" value="1"/>
</dbReference>
<reference evidence="2" key="1">
    <citation type="submission" date="2020-05" db="EMBL/GenBank/DDBJ databases">
        <authorList>
            <person name="Chiriac C."/>
            <person name="Salcher M."/>
            <person name="Ghai R."/>
            <person name="Kavagutti S V."/>
        </authorList>
    </citation>
    <scope>NUCLEOTIDE SEQUENCE</scope>
</reference>
<dbReference type="AlphaFoldDB" id="A0A6J6KVK2"/>
<gene>
    <name evidence="2" type="ORF">UFOPK2252_00410</name>
    <name evidence="3" type="ORF">UFOPK2592_00643</name>
</gene>
<protein>
    <submittedName>
        <fullName evidence="2">Unannotated protein</fullName>
    </submittedName>
</protein>
<feature type="compositionally biased region" description="Gly residues" evidence="1">
    <location>
        <begin position="138"/>
        <end position="151"/>
    </location>
</feature>
<organism evidence="2">
    <name type="scientific">freshwater metagenome</name>
    <dbReference type="NCBI Taxonomy" id="449393"/>
    <lineage>
        <taxon>unclassified sequences</taxon>
        <taxon>metagenomes</taxon>
        <taxon>ecological metagenomes</taxon>
    </lineage>
</organism>
<sequence length="303" mass="29393">MAQTKAKVIKSLVIALLITSINSTNTYAAGRTNGSIANTVLSGSGVPSTKVGIDGDFYIDTKSLNFYGPKINSKWPIPVSLKGPAGPIGPSGVDGKNGTAGSSSASIGAPGPAGATGPAGPQGATGATGAQGATGPQGPAGSGGGGAGPAGPKGETGTAGAVGPSNLYTGAISFSGVLAGDIGASKNSVTFGSFENGKQYVVDVYIRGSSADTQVFPLSLSVAASTGSASITTSYVSLEGHSYRSNVDTAEHSLIGKVIVDGTSAGSNFGLVATITCGVRTSNPATNLTFTGEFVALLVGAIN</sequence>
<evidence type="ECO:0000313" key="2">
    <source>
        <dbReference type="EMBL" id="CAB4651979.1"/>
    </source>
</evidence>